<feature type="domain" description="YknX-like beta-barrel" evidence="6">
    <location>
        <begin position="436"/>
        <end position="508"/>
    </location>
</feature>
<evidence type="ECO:0000256" key="4">
    <source>
        <dbReference type="SAM" id="Phobius"/>
    </source>
</evidence>
<dbReference type="AlphaFoldDB" id="E1I9P2"/>
<evidence type="ECO:0000313" key="7">
    <source>
        <dbReference type="EMBL" id="EFO82120.1"/>
    </source>
</evidence>
<dbReference type="PANTHER" id="PTHR32347:SF23">
    <property type="entry name" value="BLL5650 PROTEIN"/>
    <property type="match status" value="1"/>
</dbReference>
<evidence type="ECO:0000256" key="2">
    <source>
        <dbReference type="ARBA" id="ARBA00023054"/>
    </source>
</evidence>
<keyword evidence="4" id="KW-0472">Membrane</keyword>
<feature type="domain" description="YbhG-like alpha-helical hairpin" evidence="5">
    <location>
        <begin position="83"/>
        <end position="193"/>
    </location>
</feature>
<dbReference type="PANTHER" id="PTHR32347">
    <property type="entry name" value="EFFLUX SYSTEM COMPONENT YKNX-RELATED"/>
    <property type="match status" value="1"/>
</dbReference>
<name>E1I9P2_9CHLR</name>
<dbReference type="InterPro" id="IPR059052">
    <property type="entry name" value="HH_YbhG-like"/>
</dbReference>
<dbReference type="Proteomes" id="UP000054010">
    <property type="component" value="Unassembled WGS sequence"/>
</dbReference>
<dbReference type="HOGENOM" id="CLU_018816_6_3_0"/>
<dbReference type="eggNOG" id="COG1566">
    <property type="taxonomic scope" value="Bacteria"/>
</dbReference>
<dbReference type="STRING" id="765420.OSCT_0043"/>
<dbReference type="SUPFAM" id="SSF111369">
    <property type="entry name" value="HlyD-like secretion proteins"/>
    <property type="match status" value="2"/>
</dbReference>
<evidence type="ECO:0000256" key="3">
    <source>
        <dbReference type="SAM" id="Coils"/>
    </source>
</evidence>
<accession>E1I9P2</accession>
<evidence type="ECO:0000259" key="6">
    <source>
        <dbReference type="Pfam" id="PF25990"/>
    </source>
</evidence>
<protein>
    <submittedName>
        <fullName evidence="7">Secretion protein HlyD family protein</fullName>
    </submittedName>
</protein>
<sequence length="524" mass="55570">MQHRARIIIPILVLAALMSGGYWWRNQQTATAGTSALSGSGTIEAEEVLVSSEVAGRVQTLLVDEGDEVEPDQILATLDPALLQAQRDQAAAGVAVAEANLALLQAGSRPEDVAAAQAALAQAQALRDGAAAAHANALEALRNPQQLTTQVVQARATRDSAQRALEQVQAGSRSEDLAAAEAQLAQAQTNLQATRDRLSMAKTQAESVVNQAANNLRNAQDAYSRIYWENRELEDRGVDVPQAKLDAETAAQRAVENAQEALNQAQMALESAVQNEQTGVAAAESQVATMTATVEKLRNGPRKEDVAAAQTALTNAQRVLDQMLAMRSNPQQLQAAVDAAAAQLAAADAQVSQAQARVELAQAGARPEQVQAAQAQLSQAQANLRQIEVQLAKATLRAPRAGLVLTRPIHEGEQVLPGTVLMTIGSLETVRLTLYIAEPDIGRVFPGQQAQVTVDSFPDRVFTGVVTYIAQEAEFTPRNVQTQDERATTVFAVQVEIENPDHALKPGMPADGVMLEGTSGQGSE</sequence>
<comment type="subcellular location">
    <subcellularLocation>
        <location evidence="1">Cell envelope</location>
    </subcellularLocation>
</comment>
<keyword evidence="4" id="KW-1133">Transmembrane helix</keyword>
<dbReference type="Gene3D" id="1.10.287.470">
    <property type="entry name" value="Helix hairpin bin"/>
    <property type="match status" value="1"/>
</dbReference>
<reference evidence="7 8" key="1">
    <citation type="journal article" date="2011" name="J. Bacteriol.">
        <title>Draft genome sequence of the anoxygenic filamentous phototrophic bacterium Oscillochloris trichoides subsp. DG-6.</title>
        <authorList>
            <person name="Kuznetsov B.B."/>
            <person name="Ivanovsky R.N."/>
            <person name="Keppen O.I."/>
            <person name="Sukhacheva M.V."/>
            <person name="Bumazhkin B.K."/>
            <person name="Patutina E.O."/>
            <person name="Beletsky A.V."/>
            <person name="Mardanov A.V."/>
            <person name="Baslerov R.V."/>
            <person name="Panteleeva A.N."/>
            <person name="Kolganova T.V."/>
            <person name="Ravin N.V."/>
            <person name="Skryabin K.G."/>
        </authorList>
    </citation>
    <scope>NUCLEOTIDE SEQUENCE [LARGE SCALE GENOMIC DNA]</scope>
    <source>
        <strain evidence="7 8">DG-6</strain>
    </source>
</reference>
<evidence type="ECO:0000313" key="8">
    <source>
        <dbReference type="Proteomes" id="UP000054010"/>
    </source>
</evidence>
<feature type="coiled-coil region" evidence="3">
    <location>
        <begin position="177"/>
        <end position="275"/>
    </location>
</feature>
<dbReference type="Pfam" id="PF25881">
    <property type="entry name" value="HH_YBHG"/>
    <property type="match status" value="1"/>
</dbReference>
<dbReference type="Gene3D" id="2.40.30.170">
    <property type="match status" value="1"/>
</dbReference>
<feature type="coiled-coil region" evidence="3">
    <location>
        <begin position="337"/>
        <end position="397"/>
    </location>
</feature>
<comment type="caution">
    <text evidence="7">The sequence shown here is derived from an EMBL/GenBank/DDBJ whole genome shotgun (WGS) entry which is preliminary data.</text>
</comment>
<feature type="transmembrane region" description="Helical" evidence="4">
    <location>
        <begin position="7"/>
        <end position="24"/>
    </location>
</feature>
<dbReference type="InterPro" id="IPR058636">
    <property type="entry name" value="Beta-barrel_YknX"/>
</dbReference>
<dbReference type="Pfam" id="PF25990">
    <property type="entry name" value="Beta-barrel_YknX"/>
    <property type="match status" value="1"/>
</dbReference>
<dbReference type="EMBL" id="ADVR01000001">
    <property type="protein sequence ID" value="EFO82120.1"/>
    <property type="molecule type" value="Genomic_DNA"/>
</dbReference>
<dbReference type="Gene3D" id="2.40.50.100">
    <property type="match status" value="1"/>
</dbReference>
<dbReference type="GO" id="GO:0030313">
    <property type="term" value="C:cell envelope"/>
    <property type="evidence" value="ECO:0007669"/>
    <property type="project" value="UniProtKB-SubCell"/>
</dbReference>
<keyword evidence="8" id="KW-1185">Reference proteome</keyword>
<gene>
    <name evidence="7" type="ORF">OSCT_0043</name>
</gene>
<evidence type="ECO:0000259" key="5">
    <source>
        <dbReference type="Pfam" id="PF25881"/>
    </source>
</evidence>
<proteinExistence type="predicted"/>
<organism evidence="7 8">
    <name type="scientific">Oscillochloris trichoides DG-6</name>
    <dbReference type="NCBI Taxonomy" id="765420"/>
    <lineage>
        <taxon>Bacteria</taxon>
        <taxon>Bacillati</taxon>
        <taxon>Chloroflexota</taxon>
        <taxon>Chloroflexia</taxon>
        <taxon>Chloroflexales</taxon>
        <taxon>Chloroflexineae</taxon>
        <taxon>Oscillochloridaceae</taxon>
        <taxon>Oscillochloris</taxon>
    </lineage>
</organism>
<dbReference type="InterPro" id="IPR050465">
    <property type="entry name" value="UPF0194_transport"/>
</dbReference>
<evidence type="ECO:0000256" key="1">
    <source>
        <dbReference type="ARBA" id="ARBA00004196"/>
    </source>
</evidence>
<keyword evidence="2 3" id="KW-0175">Coiled coil</keyword>
<dbReference type="eggNOG" id="COG0845">
    <property type="taxonomic scope" value="Bacteria"/>
</dbReference>
<keyword evidence="4" id="KW-0812">Transmembrane</keyword>
<dbReference type="OrthoDB" id="140298at2"/>